<dbReference type="Proteomes" id="UP000671960">
    <property type="component" value="Chromosome"/>
</dbReference>
<dbReference type="EMBL" id="CP050854">
    <property type="protein sequence ID" value="QTF06767.1"/>
    <property type="molecule type" value="Genomic_DNA"/>
</dbReference>
<proteinExistence type="predicted"/>
<feature type="transmembrane region" description="Helical" evidence="1">
    <location>
        <begin position="81"/>
        <end position="103"/>
    </location>
</feature>
<keyword evidence="1" id="KW-0812">Transmembrane</keyword>
<keyword evidence="3" id="KW-1185">Reference proteome</keyword>
<reference evidence="2 3" key="1">
    <citation type="submission" date="2020-03" db="EMBL/GenBank/DDBJ databases">
        <authorList>
            <person name="Bakhshi Ganjeh M."/>
        </authorList>
    </citation>
    <scope>NUCLEOTIDE SEQUENCE [LARGE SCALE GENOMIC DNA]</scope>
    <source>
        <strain evidence="3">Iran 50</strain>
    </source>
</reference>
<gene>
    <name evidence="2" type="ORF">HC231_01585</name>
</gene>
<keyword evidence="1" id="KW-1133">Transmembrane helix</keyword>
<evidence type="ECO:0000313" key="2">
    <source>
        <dbReference type="EMBL" id="QTF06767.1"/>
    </source>
</evidence>
<protein>
    <recommendedName>
        <fullName evidence="4">DUF4149 domain-containing protein</fullName>
    </recommendedName>
</protein>
<feature type="transmembrane region" description="Helical" evidence="1">
    <location>
        <begin position="46"/>
        <end position="69"/>
    </location>
</feature>
<keyword evidence="1" id="KW-0472">Membrane</keyword>
<evidence type="ECO:0000313" key="3">
    <source>
        <dbReference type="Proteomes" id="UP000671960"/>
    </source>
</evidence>
<name>A0ABX7UQE2_9GAMM</name>
<feature type="transmembrane region" description="Helical" evidence="1">
    <location>
        <begin position="123"/>
        <end position="144"/>
    </location>
</feature>
<accession>A0ABX7UQE2</accession>
<dbReference type="RefSeq" id="WP_208229435.1">
    <property type="nucleotide sequence ID" value="NZ_CP050854.1"/>
</dbReference>
<evidence type="ECO:0000256" key="1">
    <source>
        <dbReference type="SAM" id="Phobius"/>
    </source>
</evidence>
<feature type="transmembrane region" description="Helical" evidence="1">
    <location>
        <begin position="7"/>
        <end position="26"/>
    </location>
</feature>
<sequence>MNTGVKAAGILLLVIVSFLLGFNTYYPYLSWYFGTDSLSVSSVDAMMLSNVIQGAMFALSGIITFIASVKFKKTPLSTAKALFTFIVTQLIVNFLLFSAFVGLHKVYNRFQYEGLHNIDITNVYFVTEIILSAIFSIMFMSTLYDKFFYKNHKNGVCKSV</sequence>
<evidence type="ECO:0008006" key="4">
    <source>
        <dbReference type="Google" id="ProtNLM"/>
    </source>
</evidence>
<organism evidence="2 3">
    <name type="scientific">Brenneria izadpanahii</name>
    <dbReference type="NCBI Taxonomy" id="2722756"/>
    <lineage>
        <taxon>Bacteria</taxon>
        <taxon>Pseudomonadati</taxon>
        <taxon>Pseudomonadota</taxon>
        <taxon>Gammaproteobacteria</taxon>
        <taxon>Enterobacterales</taxon>
        <taxon>Pectobacteriaceae</taxon>
        <taxon>Brenneria</taxon>
    </lineage>
</organism>